<name>A0A9W6DMP2_9EURO</name>
<keyword evidence="2" id="KW-0274">FAD</keyword>
<sequence>MEPTPITDFIHDTFDFIIVGGGTAGLVLAARLSEDPSVHVGVIEAGLSRLGDPKVDTPTGMAMTLKDPEYDWCFRSAPQTGANNRTYTTHCGKILGGSSGFNFMMSGRPTAEEINDWGKTTGVKGWSWSDLLPYFKKHEKLEVDQPTITSRDVDTCPLEANLHGTDGPIHNSFGTWHAPFERDLIPALDTVSGLSRPREPYAGNHLGLYRTLFTIDRTGKPLRSYAASGYLAPNHHAGRSNLRVLTDALVCKITLGTNEHSERQATGVEFLHQGRSYTIRPRKEVILSGGTVHSPRLLELSGIGDPNVLCRVGIPCIVPNMDVGNNLQEQALCSVVYELAPGYTSVDSLLRDHDIFAEHQTLYEEEHSGALSGSLSITGYTPYATQVDKQDLEDTVACFLDPKNASTKQDTVLQNKQRKILAARIQDPTCPCIQYMCAPENFCTAHTVDNLGAVMAGPPAGYNDSFSITASQMHPVSRGRVHVVSDDPKQAPDVDLGLLAHPADVDVLAAGVGFAERVFRSEFFRDKVARRVRPDPGVDVGVRDVVKRFVRENTIPFQHVVGTCALGMVVDERLRVKRVKGLRVVDASVVPMMVSPSLAAVVYAVAEKAADLLKEDYGLVE</sequence>
<evidence type="ECO:0000313" key="4">
    <source>
        <dbReference type="EMBL" id="GKZ20886.1"/>
    </source>
</evidence>
<feature type="domain" description="Glucose-methanol-choline oxidoreductase N-terminal" evidence="3">
    <location>
        <begin position="290"/>
        <end position="304"/>
    </location>
</feature>
<evidence type="ECO:0000256" key="2">
    <source>
        <dbReference type="PIRSR" id="PIRSR000137-2"/>
    </source>
</evidence>
<dbReference type="InterPro" id="IPR000172">
    <property type="entry name" value="GMC_OxRdtase_N"/>
</dbReference>
<dbReference type="PANTHER" id="PTHR11552:SF210">
    <property type="entry name" value="GLUCOSE-METHANOL-CHOLINE OXIDOREDUCTASE N-TERMINAL DOMAIN-CONTAINING PROTEIN-RELATED"/>
    <property type="match status" value="1"/>
</dbReference>
<dbReference type="Pfam" id="PF05199">
    <property type="entry name" value="GMC_oxred_C"/>
    <property type="match status" value="1"/>
</dbReference>
<protein>
    <recommendedName>
        <fullName evidence="3">Glucose-methanol-choline oxidoreductase N-terminal domain-containing protein</fullName>
    </recommendedName>
</protein>
<dbReference type="SUPFAM" id="SSF51905">
    <property type="entry name" value="FAD/NAD(P)-binding domain"/>
    <property type="match status" value="1"/>
</dbReference>
<dbReference type="PIRSF" id="PIRSF000137">
    <property type="entry name" value="Alcohol_oxidase"/>
    <property type="match status" value="1"/>
</dbReference>
<dbReference type="InterPro" id="IPR036188">
    <property type="entry name" value="FAD/NAD-bd_sf"/>
</dbReference>
<dbReference type="Gene3D" id="3.30.560.10">
    <property type="entry name" value="Glucose Oxidase, domain 3"/>
    <property type="match status" value="1"/>
</dbReference>
<dbReference type="InterPro" id="IPR012132">
    <property type="entry name" value="GMC_OxRdtase"/>
</dbReference>
<dbReference type="EMBL" id="BROQ01000033">
    <property type="protein sequence ID" value="GKZ20886.1"/>
    <property type="molecule type" value="Genomic_DNA"/>
</dbReference>
<dbReference type="GO" id="GO:0016614">
    <property type="term" value="F:oxidoreductase activity, acting on CH-OH group of donors"/>
    <property type="evidence" value="ECO:0007669"/>
    <property type="project" value="InterPro"/>
</dbReference>
<evidence type="ECO:0000256" key="1">
    <source>
        <dbReference type="ARBA" id="ARBA00010790"/>
    </source>
</evidence>
<dbReference type="Pfam" id="PF00732">
    <property type="entry name" value="GMC_oxred_N"/>
    <property type="match status" value="1"/>
</dbReference>
<dbReference type="InterPro" id="IPR007867">
    <property type="entry name" value="GMC_OxRtase_C"/>
</dbReference>
<evidence type="ECO:0000313" key="5">
    <source>
        <dbReference type="Proteomes" id="UP001143548"/>
    </source>
</evidence>
<keyword evidence="2" id="KW-0285">Flavoprotein</keyword>
<proteinExistence type="inferred from homology"/>
<dbReference type="Gene3D" id="3.50.50.60">
    <property type="entry name" value="FAD/NAD(P)-binding domain"/>
    <property type="match status" value="1"/>
</dbReference>
<feature type="binding site" evidence="2">
    <location>
        <position position="250"/>
    </location>
    <ligand>
        <name>FAD</name>
        <dbReference type="ChEBI" id="CHEBI:57692"/>
    </ligand>
</feature>
<evidence type="ECO:0000259" key="3">
    <source>
        <dbReference type="PROSITE" id="PS00624"/>
    </source>
</evidence>
<dbReference type="AlphaFoldDB" id="A0A9W6DMP2"/>
<gene>
    <name evidence="4" type="ORF">AbraCBS73388_006516</name>
</gene>
<comment type="cofactor">
    <cofactor evidence="2">
        <name>FAD</name>
        <dbReference type="ChEBI" id="CHEBI:57692"/>
    </cofactor>
</comment>
<reference evidence="4" key="1">
    <citation type="submission" date="2022-07" db="EMBL/GenBank/DDBJ databases">
        <title>Taxonomy of Aspergillus series Nigri: significant species reduction supported by multi-species coalescent approaches.</title>
        <authorList>
            <person name="Bian C."/>
            <person name="Kusuya Y."/>
            <person name="Sklenar F."/>
            <person name="D'hooge E."/>
            <person name="Yaguchi T."/>
            <person name="Takahashi H."/>
            <person name="Hubka V."/>
        </authorList>
    </citation>
    <scope>NUCLEOTIDE SEQUENCE</scope>
    <source>
        <strain evidence="4">CBS 733.88</strain>
    </source>
</reference>
<comment type="similarity">
    <text evidence="1">Belongs to the GMC oxidoreductase family.</text>
</comment>
<organism evidence="4 5">
    <name type="scientific">Aspergillus brasiliensis</name>
    <dbReference type="NCBI Taxonomy" id="319629"/>
    <lineage>
        <taxon>Eukaryota</taxon>
        <taxon>Fungi</taxon>
        <taxon>Dikarya</taxon>
        <taxon>Ascomycota</taxon>
        <taxon>Pezizomycotina</taxon>
        <taxon>Eurotiomycetes</taxon>
        <taxon>Eurotiomycetidae</taxon>
        <taxon>Eurotiales</taxon>
        <taxon>Aspergillaceae</taxon>
        <taxon>Aspergillus</taxon>
        <taxon>Aspergillus subgen. Circumdati</taxon>
    </lineage>
</organism>
<dbReference type="PROSITE" id="PS00624">
    <property type="entry name" value="GMC_OXRED_2"/>
    <property type="match status" value="1"/>
</dbReference>
<dbReference type="GO" id="GO:0050660">
    <property type="term" value="F:flavin adenine dinucleotide binding"/>
    <property type="evidence" value="ECO:0007669"/>
    <property type="project" value="InterPro"/>
</dbReference>
<accession>A0A9W6DMP2</accession>
<comment type="caution">
    <text evidence="4">The sequence shown here is derived from an EMBL/GenBank/DDBJ whole genome shotgun (WGS) entry which is preliminary data.</text>
</comment>
<dbReference type="PANTHER" id="PTHR11552">
    <property type="entry name" value="GLUCOSE-METHANOL-CHOLINE GMC OXIDOREDUCTASE"/>
    <property type="match status" value="1"/>
</dbReference>
<dbReference type="Proteomes" id="UP001143548">
    <property type="component" value="Unassembled WGS sequence"/>
</dbReference>
<dbReference type="SUPFAM" id="SSF54373">
    <property type="entry name" value="FAD-linked reductases, C-terminal domain"/>
    <property type="match status" value="1"/>
</dbReference>